<evidence type="ECO:0000256" key="4">
    <source>
        <dbReference type="ARBA" id="ARBA00022723"/>
    </source>
</evidence>
<name>A0A6A5Z9B6_9PLEO</name>
<evidence type="ECO:0000256" key="2">
    <source>
        <dbReference type="ARBA" id="ARBA00004685"/>
    </source>
</evidence>
<sequence length="523" mass="59364">MPILGPLEALKSRTTLENITILRSLGPRYLLSAPFFGLIILISYLAWLSSASAPVVKGPVAGYRSFLEPTCLLRLRFVFNAVKIMNDGYYKFKDTSYVVRRMDTDVTVLALKYLDELRKSGLNQLNATHANIHNVLGGYTNLNEMKFNDQFIKVISHHLNPNINEFMKYMQDELSFSIKVDTPNFEGHEWKSVDIHTLLRRIISRLASRMMLGLPSCRDETMVSITESHTICIFAVTLILRRFPPILHPFVSLLIPHRWRIWRNIRETKKILQPILEDHLAADSSGNTGHRSTEPKSLLKWMMENAKPHQKTLHALVSTQLAVTVAAVYTSSQVTSHLLVFLSQNPQYITELREEVANSTDDIENIDPSKLHKMEACLSETLRLNPPLTNAPQRRAMQDVTLKDGVVIPKGALVAFPCTPSSMDPSIYPDPQQFMPFRNENIASPVTTPTRNQLAFGWGSQACPGRFVAAKEIKVVAARLLMEYDIEVAPGTDKMRRYYDIEDLRVLNPSIRLLMRRRAPACL</sequence>
<dbReference type="EMBL" id="ML977323">
    <property type="protein sequence ID" value="KAF2115523.1"/>
    <property type="molecule type" value="Genomic_DNA"/>
</dbReference>
<dbReference type="Gene3D" id="1.10.630.10">
    <property type="entry name" value="Cytochrome P450"/>
    <property type="match status" value="1"/>
</dbReference>
<dbReference type="AlphaFoldDB" id="A0A6A5Z9B6"/>
<dbReference type="OrthoDB" id="1844152at2759"/>
<dbReference type="Proteomes" id="UP000799770">
    <property type="component" value="Unassembled WGS sequence"/>
</dbReference>
<dbReference type="Pfam" id="PF00067">
    <property type="entry name" value="p450"/>
    <property type="match status" value="1"/>
</dbReference>
<dbReference type="GO" id="GO:0004497">
    <property type="term" value="F:monooxygenase activity"/>
    <property type="evidence" value="ECO:0007669"/>
    <property type="project" value="InterPro"/>
</dbReference>
<dbReference type="GO" id="GO:0016705">
    <property type="term" value="F:oxidoreductase activity, acting on paired donors, with incorporation or reduction of molecular oxygen"/>
    <property type="evidence" value="ECO:0007669"/>
    <property type="project" value="InterPro"/>
</dbReference>
<evidence type="ECO:0000313" key="9">
    <source>
        <dbReference type="Proteomes" id="UP000799770"/>
    </source>
</evidence>
<dbReference type="InterPro" id="IPR001128">
    <property type="entry name" value="Cyt_P450"/>
</dbReference>
<dbReference type="GO" id="GO:0020037">
    <property type="term" value="F:heme binding"/>
    <property type="evidence" value="ECO:0007669"/>
    <property type="project" value="InterPro"/>
</dbReference>
<dbReference type="PANTHER" id="PTHR46206:SF9">
    <property type="entry name" value="CYTOCHROME P450"/>
    <property type="match status" value="1"/>
</dbReference>
<reference evidence="8" key="1">
    <citation type="journal article" date="2020" name="Stud. Mycol.">
        <title>101 Dothideomycetes genomes: a test case for predicting lifestyles and emergence of pathogens.</title>
        <authorList>
            <person name="Haridas S."/>
            <person name="Albert R."/>
            <person name="Binder M."/>
            <person name="Bloem J."/>
            <person name="Labutti K."/>
            <person name="Salamov A."/>
            <person name="Andreopoulos B."/>
            <person name="Baker S."/>
            <person name="Barry K."/>
            <person name="Bills G."/>
            <person name="Bluhm B."/>
            <person name="Cannon C."/>
            <person name="Castanera R."/>
            <person name="Culley D."/>
            <person name="Daum C."/>
            <person name="Ezra D."/>
            <person name="Gonzalez J."/>
            <person name="Henrissat B."/>
            <person name="Kuo A."/>
            <person name="Liang C."/>
            <person name="Lipzen A."/>
            <person name="Lutzoni F."/>
            <person name="Magnuson J."/>
            <person name="Mondo S."/>
            <person name="Nolan M."/>
            <person name="Ohm R."/>
            <person name="Pangilinan J."/>
            <person name="Park H.-J."/>
            <person name="Ramirez L."/>
            <person name="Alfaro M."/>
            <person name="Sun H."/>
            <person name="Tritt A."/>
            <person name="Yoshinaga Y."/>
            <person name="Zwiers L.-H."/>
            <person name="Turgeon B."/>
            <person name="Goodwin S."/>
            <person name="Spatafora J."/>
            <person name="Crous P."/>
            <person name="Grigoriev I."/>
        </authorList>
    </citation>
    <scope>NUCLEOTIDE SEQUENCE</scope>
    <source>
        <strain evidence="8">CBS 627.86</strain>
    </source>
</reference>
<dbReference type="InterPro" id="IPR036396">
    <property type="entry name" value="Cyt_P450_sf"/>
</dbReference>
<feature type="binding site" description="axial binding residue" evidence="7">
    <location>
        <position position="463"/>
    </location>
    <ligand>
        <name>heme</name>
        <dbReference type="ChEBI" id="CHEBI:30413"/>
    </ligand>
    <ligandPart>
        <name>Fe</name>
        <dbReference type="ChEBI" id="CHEBI:18248"/>
    </ligandPart>
</feature>
<protein>
    <submittedName>
        <fullName evidence="8">Cytochrome P450</fullName>
    </submittedName>
</protein>
<dbReference type="PRINTS" id="PR00465">
    <property type="entry name" value="EP450IV"/>
</dbReference>
<keyword evidence="6 7" id="KW-0408">Iron</keyword>
<keyword evidence="9" id="KW-1185">Reference proteome</keyword>
<evidence type="ECO:0000256" key="3">
    <source>
        <dbReference type="ARBA" id="ARBA00010617"/>
    </source>
</evidence>
<keyword evidence="7" id="KW-0349">Heme</keyword>
<keyword evidence="4 7" id="KW-0479">Metal-binding</keyword>
<organism evidence="8 9">
    <name type="scientific">Lophiotrema nucula</name>
    <dbReference type="NCBI Taxonomy" id="690887"/>
    <lineage>
        <taxon>Eukaryota</taxon>
        <taxon>Fungi</taxon>
        <taxon>Dikarya</taxon>
        <taxon>Ascomycota</taxon>
        <taxon>Pezizomycotina</taxon>
        <taxon>Dothideomycetes</taxon>
        <taxon>Pleosporomycetidae</taxon>
        <taxon>Pleosporales</taxon>
        <taxon>Lophiotremataceae</taxon>
        <taxon>Lophiotrema</taxon>
    </lineage>
</organism>
<comment type="cofactor">
    <cofactor evidence="1 7">
        <name>heme</name>
        <dbReference type="ChEBI" id="CHEBI:30413"/>
    </cofactor>
</comment>
<comment type="pathway">
    <text evidence="2">Mycotoxin biosynthesis.</text>
</comment>
<evidence type="ECO:0000256" key="5">
    <source>
        <dbReference type="ARBA" id="ARBA00023002"/>
    </source>
</evidence>
<accession>A0A6A5Z9B6</accession>
<dbReference type="PRINTS" id="PR00385">
    <property type="entry name" value="P450"/>
</dbReference>
<dbReference type="SUPFAM" id="SSF48264">
    <property type="entry name" value="Cytochrome P450"/>
    <property type="match status" value="1"/>
</dbReference>
<keyword evidence="5" id="KW-0560">Oxidoreductase</keyword>
<evidence type="ECO:0000256" key="6">
    <source>
        <dbReference type="ARBA" id="ARBA00023004"/>
    </source>
</evidence>
<evidence type="ECO:0000256" key="7">
    <source>
        <dbReference type="PIRSR" id="PIRSR602403-1"/>
    </source>
</evidence>
<dbReference type="InterPro" id="IPR002403">
    <property type="entry name" value="Cyt_P450_E_grp-IV"/>
</dbReference>
<dbReference type="PANTHER" id="PTHR46206">
    <property type="entry name" value="CYTOCHROME P450"/>
    <property type="match status" value="1"/>
</dbReference>
<dbReference type="CDD" id="cd11041">
    <property type="entry name" value="CYP503A1-like"/>
    <property type="match status" value="1"/>
</dbReference>
<proteinExistence type="inferred from homology"/>
<comment type="similarity">
    <text evidence="3">Belongs to the cytochrome P450 family.</text>
</comment>
<evidence type="ECO:0000313" key="8">
    <source>
        <dbReference type="EMBL" id="KAF2115523.1"/>
    </source>
</evidence>
<evidence type="ECO:0000256" key="1">
    <source>
        <dbReference type="ARBA" id="ARBA00001971"/>
    </source>
</evidence>
<gene>
    <name evidence="8" type="ORF">BDV96DRAFT_493367</name>
</gene>
<dbReference type="GO" id="GO:0005506">
    <property type="term" value="F:iron ion binding"/>
    <property type="evidence" value="ECO:0007669"/>
    <property type="project" value="InterPro"/>
</dbReference>